<accession>A0A0D0UXX4</accession>
<gene>
    <name evidence="1" type="ORF">I313_04077</name>
</gene>
<dbReference type="AlphaFoldDB" id="A0A0D0UXX4"/>
<evidence type="ECO:0000313" key="1">
    <source>
        <dbReference type="EMBL" id="KIR40156.1"/>
    </source>
</evidence>
<reference evidence="1 2" key="1">
    <citation type="submission" date="2015-01" db="EMBL/GenBank/DDBJ databases">
        <title>The Genome Sequence of Cryptococcus gattii Ram5.</title>
        <authorList>
            <consortium name="The Broad Institute Genomics Platform"/>
            <person name="Cuomo C."/>
            <person name="Litvintseva A."/>
            <person name="Chen Y."/>
            <person name="Heitman J."/>
            <person name="Sun S."/>
            <person name="Springer D."/>
            <person name="Dromer F."/>
            <person name="Young S."/>
            <person name="Zeng Q."/>
            <person name="Gargeya S."/>
            <person name="Abouelleil A."/>
            <person name="Alvarado L."/>
            <person name="Chapman S.B."/>
            <person name="Gainer-Dewar J."/>
            <person name="Goldberg J."/>
            <person name="Griggs A."/>
            <person name="Gujja S."/>
            <person name="Hansen M."/>
            <person name="Howarth C."/>
            <person name="Imamovic A."/>
            <person name="Larimer J."/>
            <person name="Murphy C."/>
            <person name="Naylor J."/>
            <person name="Pearson M."/>
            <person name="Priest M."/>
            <person name="Roberts A."/>
            <person name="Saif S."/>
            <person name="Shea T."/>
            <person name="Sykes S."/>
            <person name="Wortman J."/>
            <person name="Nusbaum C."/>
            <person name="Birren B."/>
        </authorList>
    </citation>
    <scope>NUCLEOTIDE SEQUENCE [LARGE SCALE GENOMIC DNA]</scope>
    <source>
        <strain evidence="1 2">Ram5</strain>
    </source>
</reference>
<dbReference type="EMBL" id="KN847904">
    <property type="protein sequence ID" value="KIR40156.1"/>
    <property type="molecule type" value="Genomic_DNA"/>
</dbReference>
<name>A0A0D0UXX4_9TREE</name>
<protein>
    <submittedName>
        <fullName evidence="1">Uncharacterized protein</fullName>
    </submittedName>
</protein>
<keyword evidence="2" id="KW-1185">Reference proteome</keyword>
<proteinExistence type="predicted"/>
<dbReference type="HOGENOM" id="CLU_2158244_0_0_1"/>
<sequence length="111" mass="12578">MTRAIDLRVVQPRHTPICFLSNQNGVCSSPVPLYKTTCKNWFPSLCSSTKTLSRTPNPISEPSSNHKGLQVFYPILEPRVLVQCSLLLYSVDAKPKSYLSLRKLKLWSTVR</sequence>
<evidence type="ECO:0000313" key="2">
    <source>
        <dbReference type="Proteomes" id="UP000053392"/>
    </source>
</evidence>
<dbReference type="Proteomes" id="UP000053392">
    <property type="component" value="Unassembled WGS sequence"/>
</dbReference>
<organism evidence="1 2">
    <name type="scientific">Cryptococcus deuterogattii Ram5</name>
    <dbReference type="NCBI Taxonomy" id="1296110"/>
    <lineage>
        <taxon>Eukaryota</taxon>
        <taxon>Fungi</taxon>
        <taxon>Dikarya</taxon>
        <taxon>Basidiomycota</taxon>
        <taxon>Agaricomycotina</taxon>
        <taxon>Tremellomycetes</taxon>
        <taxon>Tremellales</taxon>
        <taxon>Cryptococcaceae</taxon>
        <taxon>Cryptococcus</taxon>
        <taxon>Cryptococcus gattii species complex</taxon>
    </lineage>
</organism>